<gene>
    <name evidence="1" type="ORF">SDRG_07124</name>
</gene>
<sequence length="74" mass="8558">MLVRSRRVKELIQLHKTEKRRPSVTWTRETSFSFSMRKPRRLNASVVPRDVATTATRRPSAAIAPLVLQDVEDL</sequence>
<dbReference type="EMBL" id="JH767151">
    <property type="protein sequence ID" value="EQC35414.1"/>
    <property type="molecule type" value="Genomic_DNA"/>
</dbReference>
<dbReference type="Proteomes" id="UP000030762">
    <property type="component" value="Unassembled WGS sequence"/>
</dbReference>
<keyword evidence="2" id="KW-1185">Reference proteome</keyword>
<dbReference type="VEuPathDB" id="FungiDB:SDRG_07124"/>
<protein>
    <submittedName>
        <fullName evidence="1">Uncharacterized protein</fullName>
    </submittedName>
</protein>
<proteinExistence type="predicted"/>
<dbReference type="InParanoid" id="T0QC03"/>
<dbReference type="RefSeq" id="XP_008611164.1">
    <property type="nucleotide sequence ID" value="XM_008612942.1"/>
</dbReference>
<accession>T0QC03</accession>
<organism evidence="1 2">
    <name type="scientific">Saprolegnia diclina (strain VS20)</name>
    <dbReference type="NCBI Taxonomy" id="1156394"/>
    <lineage>
        <taxon>Eukaryota</taxon>
        <taxon>Sar</taxon>
        <taxon>Stramenopiles</taxon>
        <taxon>Oomycota</taxon>
        <taxon>Saprolegniomycetes</taxon>
        <taxon>Saprolegniales</taxon>
        <taxon>Saprolegniaceae</taxon>
        <taxon>Saprolegnia</taxon>
    </lineage>
</organism>
<evidence type="ECO:0000313" key="1">
    <source>
        <dbReference type="EMBL" id="EQC35414.1"/>
    </source>
</evidence>
<dbReference type="AlphaFoldDB" id="T0QC03"/>
<reference evidence="1 2" key="1">
    <citation type="submission" date="2012-04" db="EMBL/GenBank/DDBJ databases">
        <title>The Genome Sequence of Saprolegnia declina VS20.</title>
        <authorList>
            <consortium name="The Broad Institute Genome Sequencing Platform"/>
            <person name="Russ C."/>
            <person name="Nusbaum C."/>
            <person name="Tyler B."/>
            <person name="van West P."/>
            <person name="Dieguez-Uribeondo J."/>
            <person name="de Bruijn I."/>
            <person name="Tripathy S."/>
            <person name="Jiang R."/>
            <person name="Young S.K."/>
            <person name="Zeng Q."/>
            <person name="Gargeya S."/>
            <person name="Fitzgerald M."/>
            <person name="Haas B."/>
            <person name="Abouelleil A."/>
            <person name="Alvarado L."/>
            <person name="Arachchi H.M."/>
            <person name="Berlin A."/>
            <person name="Chapman S.B."/>
            <person name="Goldberg J."/>
            <person name="Griggs A."/>
            <person name="Gujja S."/>
            <person name="Hansen M."/>
            <person name="Howarth C."/>
            <person name="Imamovic A."/>
            <person name="Larimer J."/>
            <person name="McCowen C."/>
            <person name="Montmayeur A."/>
            <person name="Murphy C."/>
            <person name="Neiman D."/>
            <person name="Pearson M."/>
            <person name="Priest M."/>
            <person name="Roberts A."/>
            <person name="Saif S."/>
            <person name="Shea T."/>
            <person name="Sisk P."/>
            <person name="Sykes S."/>
            <person name="Wortman J."/>
            <person name="Nusbaum C."/>
            <person name="Birren B."/>
        </authorList>
    </citation>
    <scope>NUCLEOTIDE SEQUENCE [LARGE SCALE GENOMIC DNA]</scope>
    <source>
        <strain evidence="1 2">VS20</strain>
    </source>
</reference>
<dbReference type="GeneID" id="19947851"/>
<name>T0QC03_SAPDV</name>
<evidence type="ECO:0000313" key="2">
    <source>
        <dbReference type="Proteomes" id="UP000030762"/>
    </source>
</evidence>